<proteinExistence type="predicted"/>
<evidence type="ECO:0000259" key="13">
    <source>
        <dbReference type="PROSITE" id="PS50109"/>
    </source>
</evidence>
<keyword evidence="11 12" id="KW-0472">Membrane</keyword>
<feature type="domain" description="Histidine kinase" evidence="13">
    <location>
        <begin position="273"/>
        <end position="487"/>
    </location>
</feature>
<protein>
    <recommendedName>
        <fullName evidence="4">histidine kinase</fullName>
        <ecNumber evidence="4">2.7.13.3</ecNumber>
    </recommendedName>
</protein>
<dbReference type="Pfam" id="PF00512">
    <property type="entry name" value="HisKA"/>
    <property type="match status" value="1"/>
</dbReference>
<name>A0A179V7G8_9MYCO</name>
<keyword evidence="5" id="KW-0597">Phosphoprotein</keyword>
<evidence type="ECO:0000313" key="15">
    <source>
        <dbReference type="EMBL" id="OAT67868.1"/>
    </source>
</evidence>
<dbReference type="SMART" id="SM00388">
    <property type="entry name" value="HisKA"/>
    <property type="match status" value="1"/>
</dbReference>
<dbReference type="RefSeq" id="WP_064631859.1">
    <property type="nucleotide sequence ID" value="NZ_LQYE01000028.1"/>
</dbReference>
<dbReference type="InterPro" id="IPR003660">
    <property type="entry name" value="HAMP_dom"/>
</dbReference>
<feature type="transmembrane region" description="Helical" evidence="12">
    <location>
        <begin position="176"/>
        <end position="201"/>
    </location>
</feature>
<dbReference type="InterPro" id="IPR050428">
    <property type="entry name" value="TCS_sensor_his_kinase"/>
</dbReference>
<dbReference type="FunFam" id="3.30.565.10:FF:000006">
    <property type="entry name" value="Sensor histidine kinase WalK"/>
    <property type="match status" value="1"/>
</dbReference>
<dbReference type="SMART" id="SM00387">
    <property type="entry name" value="HATPase_c"/>
    <property type="match status" value="1"/>
</dbReference>
<reference evidence="15 16" key="1">
    <citation type="submission" date="2016-01" db="EMBL/GenBank/DDBJ databases">
        <title>Mycobacterium immunogenum strain CD11_6 genome sequencing and assembly.</title>
        <authorList>
            <person name="Kaur G."/>
            <person name="Nair G.R."/>
            <person name="Mayilraj S."/>
        </authorList>
    </citation>
    <scope>NUCLEOTIDE SEQUENCE [LARGE SCALE GENOMIC DNA]</scope>
    <source>
        <strain evidence="15 16">CD11-6</strain>
    </source>
</reference>
<dbReference type="EC" id="2.7.13.3" evidence="4"/>
<dbReference type="PROSITE" id="PS50885">
    <property type="entry name" value="HAMP"/>
    <property type="match status" value="1"/>
</dbReference>
<evidence type="ECO:0000259" key="14">
    <source>
        <dbReference type="PROSITE" id="PS50885"/>
    </source>
</evidence>
<dbReference type="CDD" id="cd00075">
    <property type="entry name" value="HATPase"/>
    <property type="match status" value="1"/>
</dbReference>
<dbReference type="PANTHER" id="PTHR45436:SF5">
    <property type="entry name" value="SENSOR HISTIDINE KINASE TRCS"/>
    <property type="match status" value="1"/>
</dbReference>
<dbReference type="Gene3D" id="1.10.287.130">
    <property type="match status" value="1"/>
</dbReference>
<feature type="domain" description="HAMP" evidence="14">
    <location>
        <begin position="198"/>
        <end position="258"/>
    </location>
</feature>
<organism evidence="15 16">
    <name type="scientific">Mycobacteroides immunogenum</name>
    <dbReference type="NCBI Taxonomy" id="83262"/>
    <lineage>
        <taxon>Bacteria</taxon>
        <taxon>Bacillati</taxon>
        <taxon>Actinomycetota</taxon>
        <taxon>Actinomycetes</taxon>
        <taxon>Mycobacteriales</taxon>
        <taxon>Mycobacteriaceae</taxon>
        <taxon>Mycobacteroides</taxon>
    </lineage>
</organism>
<dbReference type="Proteomes" id="UP000186919">
    <property type="component" value="Unassembled WGS sequence"/>
</dbReference>
<comment type="subcellular location">
    <subcellularLocation>
        <location evidence="3">Cell membrane</location>
    </subcellularLocation>
</comment>
<dbReference type="Gene3D" id="3.30.565.10">
    <property type="entry name" value="Histidine kinase-like ATPase, C-terminal domain"/>
    <property type="match status" value="1"/>
</dbReference>
<dbReference type="AlphaFoldDB" id="A0A179V7G8"/>
<dbReference type="PRINTS" id="PR00344">
    <property type="entry name" value="BCTRLSENSOR"/>
</dbReference>
<evidence type="ECO:0000256" key="5">
    <source>
        <dbReference type="ARBA" id="ARBA00022553"/>
    </source>
</evidence>
<comment type="catalytic activity">
    <reaction evidence="1">
        <text>ATP + protein L-histidine = ADP + protein N-phospho-L-histidine.</text>
        <dbReference type="EC" id="2.7.13.3"/>
    </reaction>
</comment>
<dbReference type="InterPro" id="IPR036890">
    <property type="entry name" value="HATPase_C_sf"/>
</dbReference>
<evidence type="ECO:0000256" key="7">
    <source>
        <dbReference type="ARBA" id="ARBA00022692"/>
    </source>
</evidence>
<keyword evidence="8 15" id="KW-0418">Kinase</keyword>
<dbReference type="InterPro" id="IPR003661">
    <property type="entry name" value="HisK_dim/P_dom"/>
</dbReference>
<dbReference type="InterPro" id="IPR003594">
    <property type="entry name" value="HATPase_dom"/>
</dbReference>
<dbReference type="GO" id="GO:0005886">
    <property type="term" value="C:plasma membrane"/>
    <property type="evidence" value="ECO:0007669"/>
    <property type="project" value="UniProtKB-SubCell"/>
</dbReference>
<keyword evidence="7 12" id="KW-0812">Transmembrane</keyword>
<evidence type="ECO:0000313" key="16">
    <source>
        <dbReference type="Proteomes" id="UP000186919"/>
    </source>
</evidence>
<evidence type="ECO:0000256" key="12">
    <source>
        <dbReference type="SAM" id="Phobius"/>
    </source>
</evidence>
<accession>A0A179V7G8</accession>
<dbReference type="Pfam" id="PF02518">
    <property type="entry name" value="HATPase_c"/>
    <property type="match status" value="1"/>
</dbReference>
<dbReference type="InterPro" id="IPR005467">
    <property type="entry name" value="His_kinase_dom"/>
</dbReference>
<dbReference type="PROSITE" id="PS50109">
    <property type="entry name" value="HIS_KIN"/>
    <property type="match status" value="1"/>
</dbReference>
<comment type="cofactor">
    <cofactor evidence="2">
        <name>a divalent metal cation</name>
        <dbReference type="ChEBI" id="CHEBI:60240"/>
    </cofactor>
</comment>
<evidence type="ECO:0000256" key="11">
    <source>
        <dbReference type="ARBA" id="ARBA00023136"/>
    </source>
</evidence>
<dbReference type="InterPro" id="IPR004358">
    <property type="entry name" value="Sig_transdc_His_kin-like_C"/>
</dbReference>
<evidence type="ECO:0000256" key="8">
    <source>
        <dbReference type="ARBA" id="ARBA00022777"/>
    </source>
</evidence>
<evidence type="ECO:0000256" key="9">
    <source>
        <dbReference type="ARBA" id="ARBA00022989"/>
    </source>
</evidence>
<dbReference type="CDD" id="cd00082">
    <property type="entry name" value="HisKA"/>
    <property type="match status" value="1"/>
</dbReference>
<feature type="transmembrane region" description="Helical" evidence="12">
    <location>
        <begin position="14"/>
        <end position="37"/>
    </location>
</feature>
<evidence type="ECO:0000256" key="10">
    <source>
        <dbReference type="ARBA" id="ARBA00023012"/>
    </source>
</evidence>
<evidence type="ECO:0000256" key="1">
    <source>
        <dbReference type="ARBA" id="ARBA00000085"/>
    </source>
</evidence>
<evidence type="ECO:0000256" key="4">
    <source>
        <dbReference type="ARBA" id="ARBA00012438"/>
    </source>
</evidence>
<keyword evidence="9 12" id="KW-1133">Transmembrane helix</keyword>
<evidence type="ECO:0000256" key="6">
    <source>
        <dbReference type="ARBA" id="ARBA00022679"/>
    </source>
</evidence>
<keyword evidence="6" id="KW-0808">Transferase</keyword>
<dbReference type="GO" id="GO:0005509">
    <property type="term" value="F:calcium ion binding"/>
    <property type="evidence" value="ECO:0007669"/>
    <property type="project" value="UniProtKB-ARBA"/>
</dbReference>
<dbReference type="FunFam" id="1.10.287.130:FF:000001">
    <property type="entry name" value="Two-component sensor histidine kinase"/>
    <property type="match status" value="1"/>
</dbReference>
<dbReference type="PANTHER" id="PTHR45436">
    <property type="entry name" value="SENSOR HISTIDINE KINASE YKOH"/>
    <property type="match status" value="1"/>
</dbReference>
<sequence>MRVSWRTWTLRRQLVIGVACIVVATGLAVGGLMVLTVRDMMTKMVDRQLSTSLSGFNYSVDRYQNPYDAEKRQYVRSDMKPLTEFTGQAPGNIIALIKNGKVADSARFTDSGAIKLPAEARLDIETRLWRTGNPQAIELGGLGWYRVQARECNESEVLLAAISLNGTRCATELETLIAAAVTAMAVLVGSASTVALVRLALRPLNRVAGTAAEVAAIPFGRDNYRITVRADDIDPCTEVGRVGETLNRLLDHVDGALAERAASDRRMRQFITDASHELRTPLASIQGYAELTRQESGRLPDTTEYALARIEAESHRMGTLVRDLLLLARLDEGQDLQSEDVDLAGVVINAVHDAEVSGPQHHWHATVPAEAVWVRGDGARLHQLIAGLLSNALSHTPPGTAVTTSIVLRGKMILLTVSDDGPGIDPELVPHLFERFVRADKARSRNEGHAGLGLAIAESITEAHRGRIRVESETGRTVFSVELPTLQ</sequence>
<comment type="caution">
    <text evidence="15">The sequence shown here is derived from an EMBL/GenBank/DDBJ whole genome shotgun (WGS) entry which is preliminary data.</text>
</comment>
<gene>
    <name evidence="15" type="ORF">AWB85_12180</name>
</gene>
<keyword evidence="10" id="KW-0902">Two-component regulatory system</keyword>
<dbReference type="GO" id="GO:0000155">
    <property type="term" value="F:phosphorelay sensor kinase activity"/>
    <property type="evidence" value="ECO:0007669"/>
    <property type="project" value="InterPro"/>
</dbReference>
<evidence type="ECO:0000256" key="2">
    <source>
        <dbReference type="ARBA" id="ARBA00001968"/>
    </source>
</evidence>
<dbReference type="SUPFAM" id="SSF55874">
    <property type="entry name" value="ATPase domain of HSP90 chaperone/DNA topoisomerase II/histidine kinase"/>
    <property type="match status" value="1"/>
</dbReference>
<dbReference type="InterPro" id="IPR036097">
    <property type="entry name" value="HisK_dim/P_sf"/>
</dbReference>
<dbReference type="EMBL" id="LQYE01000028">
    <property type="protein sequence ID" value="OAT67868.1"/>
    <property type="molecule type" value="Genomic_DNA"/>
</dbReference>
<evidence type="ECO:0000256" key="3">
    <source>
        <dbReference type="ARBA" id="ARBA00004236"/>
    </source>
</evidence>
<dbReference type="SUPFAM" id="SSF47384">
    <property type="entry name" value="Homodimeric domain of signal transducing histidine kinase"/>
    <property type="match status" value="1"/>
</dbReference>